<evidence type="ECO:0000256" key="3">
    <source>
        <dbReference type="ARBA" id="ARBA00022692"/>
    </source>
</evidence>
<evidence type="ECO:0000313" key="8">
    <source>
        <dbReference type="EMBL" id="KIU26032.1"/>
    </source>
</evidence>
<dbReference type="PATRIC" id="fig|1549858.7.peg.3583"/>
<dbReference type="PANTHER" id="PTHR42709">
    <property type="entry name" value="ALKALINE PHOSPHATASE LIKE PROTEIN"/>
    <property type="match status" value="1"/>
</dbReference>
<dbReference type="EMBL" id="JXTP01000090">
    <property type="protein sequence ID" value="KIU26032.1"/>
    <property type="molecule type" value="Genomic_DNA"/>
</dbReference>
<dbReference type="InterPro" id="IPR032816">
    <property type="entry name" value="VTT_dom"/>
</dbReference>
<feature type="transmembrane region" description="Helical" evidence="6">
    <location>
        <begin position="12"/>
        <end position="30"/>
    </location>
</feature>
<reference evidence="8 9" key="1">
    <citation type="submission" date="2015-01" db="EMBL/GenBank/DDBJ databases">
        <title>Genome of Sphingomonas taxi strain 30a.</title>
        <authorList>
            <person name="Eevers N."/>
            <person name="Van Hamme J."/>
            <person name="Bottos E."/>
            <person name="Weyens N."/>
            <person name="Vangronsveld J."/>
        </authorList>
    </citation>
    <scope>NUCLEOTIDE SEQUENCE [LARGE SCALE GENOMIC DNA]</scope>
    <source>
        <strain evidence="8 9">30a</strain>
    </source>
</reference>
<evidence type="ECO:0000256" key="4">
    <source>
        <dbReference type="ARBA" id="ARBA00022989"/>
    </source>
</evidence>
<evidence type="ECO:0000256" key="6">
    <source>
        <dbReference type="SAM" id="Phobius"/>
    </source>
</evidence>
<feature type="transmembrane region" description="Helical" evidence="6">
    <location>
        <begin position="50"/>
        <end position="72"/>
    </location>
</feature>
<dbReference type="GO" id="GO:0005886">
    <property type="term" value="C:plasma membrane"/>
    <property type="evidence" value="ECO:0007669"/>
    <property type="project" value="UniProtKB-SubCell"/>
</dbReference>
<dbReference type="PANTHER" id="PTHR42709:SF6">
    <property type="entry name" value="UNDECAPRENYL PHOSPHATE TRANSPORTER A"/>
    <property type="match status" value="1"/>
</dbReference>
<evidence type="ECO:0000256" key="1">
    <source>
        <dbReference type="ARBA" id="ARBA00004651"/>
    </source>
</evidence>
<evidence type="ECO:0000259" key="7">
    <source>
        <dbReference type="Pfam" id="PF09335"/>
    </source>
</evidence>
<feature type="transmembrane region" description="Helical" evidence="6">
    <location>
        <begin position="140"/>
        <end position="160"/>
    </location>
</feature>
<keyword evidence="4 6" id="KW-1133">Transmembrane helix</keyword>
<accession>A0A0D1M5E2</accession>
<protein>
    <submittedName>
        <fullName evidence="8">Alkaline phosphatase</fullName>
    </submittedName>
</protein>
<keyword evidence="2" id="KW-1003">Cell membrane</keyword>
<keyword evidence="5 6" id="KW-0472">Membrane</keyword>
<organism evidence="8 9">
    <name type="scientific">Sphingomonas melonis</name>
    <dbReference type="NCBI Taxonomy" id="152682"/>
    <lineage>
        <taxon>Bacteria</taxon>
        <taxon>Pseudomonadati</taxon>
        <taxon>Pseudomonadota</taxon>
        <taxon>Alphaproteobacteria</taxon>
        <taxon>Sphingomonadales</taxon>
        <taxon>Sphingomonadaceae</taxon>
        <taxon>Sphingomonas</taxon>
    </lineage>
</organism>
<keyword evidence="3 6" id="KW-0812">Transmembrane</keyword>
<evidence type="ECO:0000313" key="9">
    <source>
        <dbReference type="Proteomes" id="UP000033203"/>
    </source>
</evidence>
<feature type="transmembrane region" description="Helical" evidence="6">
    <location>
        <begin position="172"/>
        <end position="190"/>
    </location>
</feature>
<proteinExistence type="predicted"/>
<comment type="caution">
    <text evidence="8">The sequence shown here is derived from an EMBL/GenBank/DDBJ whole genome shotgun (WGS) entry which is preliminary data.</text>
</comment>
<sequence>MTSLIEQMLSHMGYVGIALLMLAETIFPPVPSEVIMPLAGMQTARGPLGLAGVIAAGTAGAMVGNLFWYWVARRLGVDRFRRFVERRGRWLALDWNDVERGRRLFGNWGGAVVGLGRLVPTIRSIVSIPAGLLAMPFGRFFLWSLAGTTGWTALLAMAGARLGASYAAVGRFVGPVSTIVIALIAALYLWRIVSWRRRRS</sequence>
<gene>
    <name evidence="8" type="ORF">SR41_16905</name>
</gene>
<comment type="subcellular location">
    <subcellularLocation>
        <location evidence="1">Cell membrane</location>
        <topology evidence="1">Multi-pass membrane protein</topology>
    </subcellularLocation>
</comment>
<evidence type="ECO:0000256" key="5">
    <source>
        <dbReference type="ARBA" id="ARBA00023136"/>
    </source>
</evidence>
<dbReference type="AlphaFoldDB" id="A0A0D1M5E2"/>
<name>A0A0D1M5E2_9SPHN</name>
<feature type="domain" description="VTT" evidence="7">
    <location>
        <begin position="30"/>
        <end position="160"/>
    </location>
</feature>
<dbReference type="Proteomes" id="UP000033203">
    <property type="component" value="Unassembled WGS sequence"/>
</dbReference>
<evidence type="ECO:0000256" key="2">
    <source>
        <dbReference type="ARBA" id="ARBA00022475"/>
    </source>
</evidence>
<dbReference type="InterPro" id="IPR051311">
    <property type="entry name" value="DedA_domain"/>
</dbReference>
<dbReference type="Pfam" id="PF09335">
    <property type="entry name" value="VTT_dom"/>
    <property type="match status" value="1"/>
</dbReference>